<dbReference type="InterPro" id="IPR011711">
    <property type="entry name" value="GntR_C"/>
</dbReference>
<dbReference type="OrthoDB" id="7620579at2"/>
<organism evidence="5 6">
    <name type="scientific">Palleronia pelagia</name>
    <dbReference type="NCBI Taxonomy" id="387096"/>
    <lineage>
        <taxon>Bacteria</taxon>
        <taxon>Pseudomonadati</taxon>
        <taxon>Pseudomonadota</taxon>
        <taxon>Alphaproteobacteria</taxon>
        <taxon>Rhodobacterales</taxon>
        <taxon>Roseobacteraceae</taxon>
        <taxon>Palleronia</taxon>
    </lineage>
</organism>
<evidence type="ECO:0000313" key="5">
    <source>
        <dbReference type="EMBL" id="SEN34670.1"/>
    </source>
</evidence>
<dbReference type="Proteomes" id="UP000199372">
    <property type="component" value="Unassembled WGS sequence"/>
</dbReference>
<keyword evidence="1" id="KW-0805">Transcription regulation</keyword>
<dbReference type="InterPro" id="IPR036390">
    <property type="entry name" value="WH_DNA-bd_sf"/>
</dbReference>
<dbReference type="PANTHER" id="PTHR43537">
    <property type="entry name" value="TRANSCRIPTIONAL REGULATOR, GNTR FAMILY"/>
    <property type="match status" value="1"/>
</dbReference>
<keyword evidence="6" id="KW-1185">Reference proteome</keyword>
<dbReference type="PROSITE" id="PS50949">
    <property type="entry name" value="HTH_GNTR"/>
    <property type="match status" value="1"/>
</dbReference>
<protein>
    <submittedName>
        <fullName evidence="5">Transcriptional regulator, GntR family</fullName>
    </submittedName>
</protein>
<sequence length="216" mass="24499">MSEPSLPEQIANELRRDILRGTLVPGAPLKERDRALEMGVSRTPMREAIRILSQEGLVVLRPARSPLVADPPLSDIMDHVIVLRALEELSGELACTNATEEDLDKLRAINAKFESEFYTADRLVSFETDMSFHMAIARASHNHALADTHRSFLARLWRARFLTSTRRRNRQTVLEQHAALLDALCRRDRAALKTAFDAHLGHLADDIRKVFEKEQT</sequence>
<dbReference type="SUPFAM" id="SSF46785">
    <property type="entry name" value="Winged helix' DNA-binding domain"/>
    <property type="match status" value="1"/>
</dbReference>
<dbReference type="SMART" id="SM00345">
    <property type="entry name" value="HTH_GNTR"/>
    <property type="match status" value="1"/>
</dbReference>
<evidence type="ECO:0000313" key="6">
    <source>
        <dbReference type="Proteomes" id="UP000199372"/>
    </source>
</evidence>
<dbReference type="SUPFAM" id="SSF48008">
    <property type="entry name" value="GntR ligand-binding domain-like"/>
    <property type="match status" value="1"/>
</dbReference>
<keyword evidence="3" id="KW-0804">Transcription</keyword>
<evidence type="ECO:0000256" key="3">
    <source>
        <dbReference type="ARBA" id="ARBA00023163"/>
    </source>
</evidence>
<dbReference type="Pfam" id="PF00392">
    <property type="entry name" value="GntR"/>
    <property type="match status" value="1"/>
</dbReference>
<dbReference type="AlphaFoldDB" id="A0A1H8FSY2"/>
<dbReference type="Gene3D" id="1.10.10.10">
    <property type="entry name" value="Winged helix-like DNA-binding domain superfamily/Winged helix DNA-binding domain"/>
    <property type="match status" value="1"/>
</dbReference>
<name>A0A1H8FSY2_9RHOB</name>
<dbReference type="PANTHER" id="PTHR43537:SF50">
    <property type="entry name" value="TRANSCRIPTIONAL REGULATORY PROTEIN"/>
    <property type="match status" value="1"/>
</dbReference>
<evidence type="ECO:0000259" key="4">
    <source>
        <dbReference type="PROSITE" id="PS50949"/>
    </source>
</evidence>
<gene>
    <name evidence="5" type="ORF">SAMN04488011_103451</name>
</gene>
<dbReference type="CDD" id="cd07377">
    <property type="entry name" value="WHTH_GntR"/>
    <property type="match status" value="1"/>
</dbReference>
<dbReference type="InterPro" id="IPR000524">
    <property type="entry name" value="Tscrpt_reg_HTH_GntR"/>
</dbReference>
<dbReference type="GO" id="GO:0003700">
    <property type="term" value="F:DNA-binding transcription factor activity"/>
    <property type="evidence" value="ECO:0007669"/>
    <property type="project" value="InterPro"/>
</dbReference>
<feature type="domain" description="HTH gntR-type" evidence="4">
    <location>
        <begin position="4"/>
        <end position="71"/>
    </location>
</feature>
<accession>A0A1H8FSY2</accession>
<keyword evidence="2" id="KW-0238">DNA-binding</keyword>
<dbReference type="InterPro" id="IPR036388">
    <property type="entry name" value="WH-like_DNA-bd_sf"/>
</dbReference>
<evidence type="ECO:0000256" key="2">
    <source>
        <dbReference type="ARBA" id="ARBA00023125"/>
    </source>
</evidence>
<dbReference type="EMBL" id="FOCM01000003">
    <property type="protein sequence ID" value="SEN34670.1"/>
    <property type="molecule type" value="Genomic_DNA"/>
</dbReference>
<reference evidence="6" key="1">
    <citation type="submission" date="2016-10" db="EMBL/GenBank/DDBJ databases">
        <authorList>
            <person name="Varghese N."/>
            <person name="Submissions S."/>
        </authorList>
    </citation>
    <scope>NUCLEOTIDE SEQUENCE [LARGE SCALE GENOMIC DNA]</scope>
    <source>
        <strain evidence="6">DSM 26893</strain>
    </source>
</reference>
<dbReference type="RefSeq" id="WP_091845197.1">
    <property type="nucleotide sequence ID" value="NZ_FOCM01000003.1"/>
</dbReference>
<proteinExistence type="predicted"/>
<dbReference type="Gene3D" id="1.20.120.530">
    <property type="entry name" value="GntR ligand-binding domain-like"/>
    <property type="match status" value="1"/>
</dbReference>
<dbReference type="SMART" id="SM00895">
    <property type="entry name" value="FCD"/>
    <property type="match status" value="1"/>
</dbReference>
<dbReference type="GO" id="GO:0003677">
    <property type="term" value="F:DNA binding"/>
    <property type="evidence" value="ECO:0007669"/>
    <property type="project" value="UniProtKB-KW"/>
</dbReference>
<evidence type="ECO:0000256" key="1">
    <source>
        <dbReference type="ARBA" id="ARBA00023015"/>
    </source>
</evidence>
<dbReference type="Pfam" id="PF07729">
    <property type="entry name" value="FCD"/>
    <property type="match status" value="1"/>
</dbReference>
<dbReference type="InterPro" id="IPR008920">
    <property type="entry name" value="TF_FadR/GntR_C"/>
</dbReference>